<sequence length="274" mass="27950">MSAQQLLIALPPSEGKATGGDGPPLELAGLSSPGELTAARERVLRSLVKVCSVTSPRAVTRVRGVLGLPVGLAGELAVNAALRSAPTLPAAARYTGVLYDHLGLSTLPPAARERAASRVAIVSGLWGVVRPDDAIPAYRLSMNVTLPGVGRLGTFWRAPLAAALPDDALVVDCRSAAYAAAWKPPAGCTVLAVRVFTVAPDGTRSVVSHMAKATRGDVARLLLTRPSGADADPGTPGDVAALVSAAGLRCELVRPARPGGGAAAPWFLDVLLTT</sequence>
<organism evidence="1">
    <name type="scientific">Paraconexibacter sp. AEG42_29</name>
    <dbReference type="NCBI Taxonomy" id="2997339"/>
    <lineage>
        <taxon>Bacteria</taxon>
        <taxon>Bacillati</taxon>
        <taxon>Actinomycetota</taxon>
        <taxon>Thermoleophilia</taxon>
        <taxon>Solirubrobacterales</taxon>
        <taxon>Paraconexibacteraceae</taxon>
        <taxon>Paraconexibacter</taxon>
    </lineage>
</organism>
<dbReference type="GO" id="GO:0005829">
    <property type="term" value="C:cytosol"/>
    <property type="evidence" value="ECO:0007669"/>
    <property type="project" value="TreeGrafter"/>
</dbReference>
<protein>
    <recommendedName>
        <fullName evidence="2">Peroxide stress protein YaaA</fullName>
    </recommendedName>
</protein>
<dbReference type="AlphaFoldDB" id="A0AAU7B2N6"/>
<dbReference type="KEGG" id="parq:DSM112329_05158"/>
<dbReference type="Pfam" id="PF03883">
    <property type="entry name" value="H2O2_YaaD"/>
    <property type="match status" value="1"/>
</dbReference>
<gene>
    <name evidence="1" type="ORF">DSM112329_05158</name>
</gene>
<dbReference type="EMBL" id="CP114014">
    <property type="protein sequence ID" value="XAY08260.1"/>
    <property type="molecule type" value="Genomic_DNA"/>
</dbReference>
<dbReference type="PANTHER" id="PTHR30283">
    <property type="entry name" value="PEROXIDE STRESS RESPONSE PROTEIN YAAA"/>
    <property type="match status" value="1"/>
</dbReference>
<dbReference type="PANTHER" id="PTHR30283:SF4">
    <property type="entry name" value="PEROXIDE STRESS RESISTANCE PROTEIN YAAA"/>
    <property type="match status" value="1"/>
</dbReference>
<dbReference type="GO" id="GO:0033194">
    <property type="term" value="P:response to hydroperoxide"/>
    <property type="evidence" value="ECO:0007669"/>
    <property type="project" value="TreeGrafter"/>
</dbReference>
<dbReference type="RefSeq" id="WP_354699441.1">
    <property type="nucleotide sequence ID" value="NZ_CP114014.1"/>
</dbReference>
<name>A0AAU7B2N6_9ACTN</name>
<dbReference type="InterPro" id="IPR005583">
    <property type="entry name" value="YaaA"/>
</dbReference>
<reference evidence="1" key="1">
    <citation type="submission" date="2022-12" db="EMBL/GenBank/DDBJ databases">
        <title>Paraconexibacter alkalitolerans sp. nov. and Baekduia alba sp. nov., isolated from soil and emended description of the genera Paraconexibacter (Chun et al., 2020) and Baekduia (An et al., 2020).</title>
        <authorList>
            <person name="Vieira S."/>
            <person name="Huber K.J."/>
            <person name="Geppert A."/>
            <person name="Wolf J."/>
            <person name="Neumann-Schaal M."/>
            <person name="Muesken M."/>
            <person name="Overmann J."/>
        </authorList>
    </citation>
    <scope>NUCLEOTIDE SEQUENCE</scope>
    <source>
        <strain evidence="1">AEG42_29</strain>
    </source>
</reference>
<evidence type="ECO:0000313" key="1">
    <source>
        <dbReference type="EMBL" id="XAY08260.1"/>
    </source>
</evidence>
<proteinExistence type="predicted"/>
<accession>A0AAU7B2N6</accession>
<evidence type="ECO:0008006" key="2">
    <source>
        <dbReference type="Google" id="ProtNLM"/>
    </source>
</evidence>